<dbReference type="EMBL" id="JANBUN010003690">
    <property type="protein sequence ID" value="KAJ2789758.1"/>
    <property type="molecule type" value="Genomic_DNA"/>
</dbReference>
<proteinExistence type="predicted"/>
<gene>
    <name evidence="1" type="ORF">H4R21_006668</name>
</gene>
<reference evidence="1" key="1">
    <citation type="submission" date="2022-07" db="EMBL/GenBank/DDBJ databases">
        <title>Phylogenomic reconstructions and comparative analyses of Kickxellomycotina fungi.</title>
        <authorList>
            <person name="Reynolds N.K."/>
            <person name="Stajich J.E."/>
            <person name="Barry K."/>
            <person name="Grigoriev I.V."/>
            <person name="Crous P."/>
            <person name="Smith M.E."/>
        </authorList>
    </citation>
    <scope>NUCLEOTIDE SEQUENCE</scope>
    <source>
        <strain evidence="1">BCRC 34780</strain>
    </source>
</reference>
<dbReference type="Proteomes" id="UP001140087">
    <property type="component" value="Unassembled WGS sequence"/>
</dbReference>
<feature type="non-terminal residue" evidence="1">
    <location>
        <position position="1"/>
    </location>
</feature>
<protein>
    <submittedName>
        <fullName evidence="1">Uncharacterized protein</fullName>
    </submittedName>
</protein>
<sequence>IARDGAALLQSSLHRIEPLVGATLDVARAAGASAAEVARDGAALLQSSVKHTLPPSETTQAVVRALGTNASAFVCRQAVVKAASFVGALPLSDSTPAVVRAASIGLINYACGRAVDKLSSRASPPRPKAEPVASATPVDEPLRGTTLGVVRRAADAAAYAAAYAVRLVLRCAAVVLSVLAIPHMPVVWCDPAQQGDSSCTNAHDLEQAGHELVATAHAFGKDTDNVLLSGSY</sequence>
<comment type="caution">
    <text evidence="1">The sequence shown here is derived from an EMBL/GenBank/DDBJ whole genome shotgun (WGS) entry which is preliminary data.</text>
</comment>
<evidence type="ECO:0000313" key="2">
    <source>
        <dbReference type="Proteomes" id="UP001140087"/>
    </source>
</evidence>
<accession>A0ACC1KH49</accession>
<organism evidence="1 2">
    <name type="scientific">Coemansia helicoidea</name>
    <dbReference type="NCBI Taxonomy" id="1286919"/>
    <lineage>
        <taxon>Eukaryota</taxon>
        <taxon>Fungi</taxon>
        <taxon>Fungi incertae sedis</taxon>
        <taxon>Zoopagomycota</taxon>
        <taxon>Kickxellomycotina</taxon>
        <taxon>Kickxellomycetes</taxon>
        <taxon>Kickxellales</taxon>
        <taxon>Kickxellaceae</taxon>
        <taxon>Coemansia</taxon>
    </lineage>
</organism>
<evidence type="ECO:0000313" key="1">
    <source>
        <dbReference type="EMBL" id="KAJ2789758.1"/>
    </source>
</evidence>
<keyword evidence="2" id="KW-1185">Reference proteome</keyword>
<name>A0ACC1KH49_9FUNG</name>